<dbReference type="STRING" id="1817895.AUJ95_08090"/>
<dbReference type="PROSITE" id="PS51411">
    <property type="entry name" value="PSP1_C"/>
    <property type="match status" value="1"/>
</dbReference>
<dbReference type="InterPro" id="IPR047767">
    <property type="entry name" value="PSP1-like"/>
</dbReference>
<dbReference type="Proteomes" id="UP000183085">
    <property type="component" value="Unassembled WGS sequence"/>
</dbReference>
<organism evidence="2 3">
    <name type="scientific">Candidatus Desantisbacteria bacterium CG2_30_40_21</name>
    <dbReference type="NCBI Taxonomy" id="1817895"/>
    <lineage>
        <taxon>Bacteria</taxon>
        <taxon>Candidatus Desantisiibacteriota</taxon>
    </lineage>
</organism>
<evidence type="ECO:0000259" key="1">
    <source>
        <dbReference type="PROSITE" id="PS51411"/>
    </source>
</evidence>
<name>A0A1J5DMW8_9BACT</name>
<gene>
    <name evidence="2" type="ORF">AUJ95_08090</name>
</gene>
<proteinExistence type="predicted"/>
<sequence>MIERVGVKFNKDSTVYFFDANGLGLKKGDVCVVESERCLDMGTVVQNITNIENETTPYSKVIRIATEEDRETAEKNNKKESTAYRTCANKIADKYLNMKLVAVRYTLDGTKIIFYFTAEGRIDFRELVKELAHHFKARIELHQIGVRDEAKVFGGFSWCGRELCCGTFLKEFNSVTIKMAKEQNLILTPSKISGACSRLMCCLGYEHKNYAAVKRCVPREGSRIKIGEQQGTIMEINVVKEQIKIKFSDDRIVWMPIKEFTKGACKCQN</sequence>
<dbReference type="EMBL" id="MNYI01000208">
    <property type="protein sequence ID" value="OIP37509.1"/>
    <property type="molecule type" value="Genomic_DNA"/>
</dbReference>
<dbReference type="GO" id="GO:0005737">
    <property type="term" value="C:cytoplasm"/>
    <property type="evidence" value="ECO:0007669"/>
    <property type="project" value="TreeGrafter"/>
</dbReference>
<evidence type="ECO:0000313" key="2">
    <source>
        <dbReference type="EMBL" id="OIP37509.1"/>
    </source>
</evidence>
<comment type="caution">
    <text evidence="2">The sequence shown here is derived from an EMBL/GenBank/DDBJ whole genome shotgun (WGS) entry which is preliminary data.</text>
</comment>
<evidence type="ECO:0000313" key="3">
    <source>
        <dbReference type="Proteomes" id="UP000183085"/>
    </source>
</evidence>
<dbReference type="PANTHER" id="PTHR43830:SF3">
    <property type="entry name" value="PROTEIN PSP1"/>
    <property type="match status" value="1"/>
</dbReference>
<dbReference type="AlphaFoldDB" id="A0A1J5DMW8"/>
<reference evidence="2 3" key="1">
    <citation type="journal article" date="2016" name="Environ. Microbiol.">
        <title>Genomic resolution of a cold subsurface aquifer community provides metabolic insights for novel microbes adapted to high CO concentrations.</title>
        <authorList>
            <person name="Probst A.J."/>
            <person name="Castelle C.J."/>
            <person name="Singh A."/>
            <person name="Brown C.T."/>
            <person name="Anantharaman K."/>
            <person name="Sharon I."/>
            <person name="Hug L.A."/>
            <person name="Burstein D."/>
            <person name="Emerson J.B."/>
            <person name="Thomas B.C."/>
            <person name="Banfield J.F."/>
        </authorList>
    </citation>
    <scope>NUCLEOTIDE SEQUENCE [LARGE SCALE GENOMIC DNA]</scope>
    <source>
        <strain evidence="2">CG2_30_40_21</strain>
    </source>
</reference>
<feature type="domain" description="PSP1 C-terminal" evidence="1">
    <location>
        <begin position="59"/>
        <end position="144"/>
    </location>
</feature>
<dbReference type="NCBIfam" id="NF041131">
    <property type="entry name" value="RicT_YaaT_fam"/>
    <property type="match status" value="1"/>
</dbReference>
<dbReference type="InterPro" id="IPR007557">
    <property type="entry name" value="PSP1_C"/>
</dbReference>
<dbReference type="Pfam" id="PF04468">
    <property type="entry name" value="PSP1"/>
    <property type="match status" value="1"/>
</dbReference>
<accession>A0A1J5DMW8</accession>
<dbReference type="PANTHER" id="PTHR43830">
    <property type="entry name" value="PROTEIN PSP1"/>
    <property type="match status" value="1"/>
</dbReference>
<protein>
    <recommendedName>
        <fullName evidence="1">PSP1 C-terminal domain-containing protein</fullName>
    </recommendedName>
</protein>